<evidence type="ECO:0000313" key="1">
    <source>
        <dbReference type="EMBL" id="ELU37980.1"/>
    </source>
</evidence>
<gene>
    <name evidence="1" type="ORF">AG1IA_07989</name>
</gene>
<reference evidence="1 2" key="1">
    <citation type="journal article" date="2013" name="Nat. Commun.">
        <title>The evolution and pathogenic mechanisms of the rice sheath blight pathogen.</title>
        <authorList>
            <person name="Zheng A."/>
            <person name="Lin R."/>
            <person name="Xu L."/>
            <person name="Qin P."/>
            <person name="Tang C."/>
            <person name="Ai P."/>
            <person name="Zhang D."/>
            <person name="Liu Y."/>
            <person name="Sun Z."/>
            <person name="Feng H."/>
            <person name="Wang Y."/>
            <person name="Chen Y."/>
            <person name="Liang X."/>
            <person name="Fu R."/>
            <person name="Li Q."/>
            <person name="Zhang J."/>
            <person name="Yu X."/>
            <person name="Xie Z."/>
            <person name="Ding L."/>
            <person name="Guan P."/>
            <person name="Tang J."/>
            <person name="Liang Y."/>
            <person name="Wang S."/>
            <person name="Deng Q."/>
            <person name="Li S."/>
            <person name="Zhu J."/>
            <person name="Wang L."/>
            <person name="Liu H."/>
            <person name="Li P."/>
        </authorList>
    </citation>
    <scope>NUCLEOTIDE SEQUENCE [LARGE SCALE GENOMIC DNA]</scope>
    <source>
        <strain evidence="2">AG-1 IA</strain>
    </source>
</reference>
<dbReference type="AlphaFoldDB" id="L8WJ73"/>
<organism evidence="1 2">
    <name type="scientific">Thanatephorus cucumeris (strain AG1-IA)</name>
    <name type="common">Rice sheath blight fungus</name>
    <name type="synonym">Rhizoctonia solani</name>
    <dbReference type="NCBI Taxonomy" id="983506"/>
    <lineage>
        <taxon>Eukaryota</taxon>
        <taxon>Fungi</taxon>
        <taxon>Dikarya</taxon>
        <taxon>Basidiomycota</taxon>
        <taxon>Agaricomycotina</taxon>
        <taxon>Agaricomycetes</taxon>
        <taxon>Cantharellales</taxon>
        <taxon>Ceratobasidiaceae</taxon>
        <taxon>Rhizoctonia</taxon>
        <taxon>Rhizoctonia solani AG-1</taxon>
    </lineage>
</organism>
<dbReference type="HOGENOM" id="CLU_2980714_0_0_1"/>
<evidence type="ECO:0000313" key="2">
    <source>
        <dbReference type="Proteomes" id="UP000011668"/>
    </source>
</evidence>
<keyword evidence="2" id="KW-1185">Reference proteome</keyword>
<comment type="caution">
    <text evidence="1">The sequence shown here is derived from an EMBL/GenBank/DDBJ whole genome shotgun (WGS) entry which is preliminary data.</text>
</comment>
<dbReference type="Proteomes" id="UP000011668">
    <property type="component" value="Unassembled WGS sequence"/>
</dbReference>
<proteinExistence type="predicted"/>
<name>L8WJ73_THACA</name>
<accession>L8WJ73</accession>
<dbReference type="EMBL" id="AFRT01002317">
    <property type="protein sequence ID" value="ELU37980.1"/>
    <property type="molecule type" value="Genomic_DNA"/>
</dbReference>
<sequence>MIFTSQWIAERLHRLPVCIARGYVFPWACDRSLSSLFRLGLKMETVMCVYGCMACSYI</sequence>
<protein>
    <submittedName>
        <fullName evidence="1">Uncharacterized protein</fullName>
    </submittedName>
</protein>